<keyword evidence="2" id="KW-0812">Transmembrane</keyword>
<evidence type="ECO:0000313" key="3">
    <source>
        <dbReference type="EMBL" id="OGZ03028.1"/>
    </source>
</evidence>
<evidence type="ECO:0000313" key="4">
    <source>
        <dbReference type="Proteomes" id="UP000178599"/>
    </source>
</evidence>
<organism evidence="3 4">
    <name type="scientific">Candidatus Liptonbacteria bacterium RIFOXYB1_FULL_36_10</name>
    <dbReference type="NCBI Taxonomy" id="1798654"/>
    <lineage>
        <taxon>Bacteria</taxon>
        <taxon>Candidatus Liptoniibacteriota</taxon>
    </lineage>
</organism>
<dbReference type="Proteomes" id="UP000178599">
    <property type="component" value="Unassembled WGS sequence"/>
</dbReference>
<feature type="region of interest" description="Disordered" evidence="1">
    <location>
        <begin position="718"/>
        <end position="748"/>
    </location>
</feature>
<gene>
    <name evidence="3" type="ORF">A2390_01020</name>
</gene>
<feature type="compositionally biased region" description="Basic and acidic residues" evidence="1">
    <location>
        <begin position="720"/>
        <end position="729"/>
    </location>
</feature>
<protein>
    <submittedName>
        <fullName evidence="3">Uncharacterized protein</fullName>
    </submittedName>
</protein>
<proteinExistence type="predicted"/>
<evidence type="ECO:0000256" key="1">
    <source>
        <dbReference type="SAM" id="MobiDB-lite"/>
    </source>
</evidence>
<dbReference type="AlphaFoldDB" id="A0A1G2CRH0"/>
<reference evidence="3 4" key="1">
    <citation type="journal article" date="2016" name="Nat. Commun.">
        <title>Thousands of microbial genomes shed light on interconnected biogeochemical processes in an aquifer system.</title>
        <authorList>
            <person name="Anantharaman K."/>
            <person name="Brown C.T."/>
            <person name="Hug L.A."/>
            <person name="Sharon I."/>
            <person name="Castelle C.J."/>
            <person name="Probst A.J."/>
            <person name="Thomas B.C."/>
            <person name="Singh A."/>
            <person name="Wilkins M.J."/>
            <person name="Karaoz U."/>
            <person name="Brodie E.L."/>
            <person name="Williams K.H."/>
            <person name="Hubbard S.S."/>
            <person name="Banfield J.F."/>
        </authorList>
    </citation>
    <scope>NUCLEOTIDE SEQUENCE [LARGE SCALE GENOMIC DNA]</scope>
</reference>
<keyword evidence="2" id="KW-1133">Transmembrane helix</keyword>
<feature type="transmembrane region" description="Helical" evidence="2">
    <location>
        <begin position="78"/>
        <end position="97"/>
    </location>
</feature>
<dbReference type="EMBL" id="MHLE01000011">
    <property type="protein sequence ID" value="OGZ03028.1"/>
    <property type="molecule type" value="Genomic_DNA"/>
</dbReference>
<feature type="transmembrane region" description="Helical" evidence="2">
    <location>
        <begin position="223"/>
        <end position="249"/>
    </location>
</feature>
<keyword evidence="2" id="KW-0472">Membrane</keyword>
<feature type="transmembrane region" description="Helical" evidence="2">
    <location>
        <begin position="256"/>
        <end position="274"/>
    </location>
</feature>
<feature type="transmembrane region" description="Helical" evidence="2">
    <location>
        <begin position="149"/>
        <end position="173"/>
    </location>
</feature>
<feature type="transmembrane region" description="Helical" evidence="2">
    <location>
        <begin position="117"/>
        <end position="137"/>
    </location>
</feature>
<accession>A0A1G2CRH0</accession>
<feature type="transmembrane region" description="Helical" evidence="2">
    <location>
        <begin position="351"/>
        <end position="375"/>
    </location>
</feature>
<feature type="transmembrane region" description="Helical" evidence="2">
    <location>
        <begin position="55"/>
        <end position="73"/>
    </location>
</feature>
<comment type="caution">
    <text evidence="3">The sequence shown here is derived from an EMBL/GenBank/DDBJ whole genome shotgun (WGS) entry which is preliminary data.</text>
</comment>
<evidence type="ECO:0000256" key="2">
    <source>
        <dbReference type="SAM" id="Phobius"/>
    </source>
</evidence>
<name>A0A1G2CRH0_9BACT</name>
<feature type="transmembrane region" description="Helical" evidence="2">
    <location>
        <begin position="280"/>
        <end position="302"/>
    </location>
</feature>
<sequence length="748" mass="80620">MALFFIKKAKKIIPLLLLFIFVFFPFHNAFGQNIYNPSTTDFSIGGIDPAKESGSWLMGIAASAIEYIVSWIVYVIGFVVAVIFALGGSLLSFFLELNSMILNLEVIHKGWQITRDIINLGFVLAILFISFATIIRYESYGMRSLLSKLIITAILINFSLVISGVILDFAGIITEFFVKNSTGDYHQFALKLADITQIQSLSVPPDSAAAGGAAVASSLLTAIIAPIFAVAFGAVGAVVFLGLAGMFLWRFVKLSYLLILSPLAWFSGIFPAFSKYNKKWWSDFLSATFYAPASTFFLYLAILSMEPSSDKKYNSLSDFGNLFVSGSSGGNDLTNNLDSTASASISLGGVFGAYLSSIGTMIMVMGFLVGSILVASKTGSGAASLAMGTVNKMKGWAMGKMKNIGAGIGRAGARAGRGIVRGATSPITPGEETIKKWSEAEGRFSGIKKLAAKGGMRFSKAVSAEKSTKAHEAFVSKINDDQLQFEYNTAIDGAKKAAIVKEAIKRGKAGKLSLKDSDVVNYKNYGGDMKKFETSYPWLAEKISAAKNKADANIGDVEQATFDHFSGISSEDLGKIDVVKTAEKLSDIKVGEAGKEKSLDFYGVVIKKGDGSFASDLLRGKDNAKRRQIVNNLVIAALSKDEVEEVIINGLTKAGDKKTLGDLNDEKRKKGITKFKFDSDDLLRNEEIKRKLIALKKKGDVDPNLIDFLLNVNAARMGTKKTEKKETKESGPPLPKSGTEIPGTGETL</sequence>